<feature type="transmembrane region" description="Helical" evidence="6">
    <location>
        <begin position="300"/>
        <end position="321"/>
    </location>
</feature>
<dbReference type="PANTHER" id="PTHR43646">
    <property type="entry name" value="GLYCOSYLTRANSFERASE"/>
    <property type="match status" value="1"/>
</dbReference>
<evidence type="ECO:0000256" key="1">
    <source>
        <dbReference type="ARBA" id="ARBA00004236"/>
    </source>
</evidence>
<dbReference type="OrthoDB" id="6653642at2"/>
<evidence type="ECO:0000256" key="4">
    <source>
        <dbReference type="ARBA" id="ARBA00022679"/>
    </source>
</evidence>
<feature type="transmembrane region" description="Helical" evidence="6">
    <location>
        <begin position="271"/>
        <end position="288"/>
    </location>
</feature>
<comment type="caution">
    <text evidence="8">The sequence shown here is derived from an EMBL/GenBank/DDBJ whole genome shotgun (WGS) entry which is preliminary data.</text>
</comment>
<comment type="subcellular location">
    <subcellularLocation>
        <location evidence="1">Cell membrane</location>
    </subcellularLocation>
</comment>
<dbReference type="STRING" id="1449350.OCH239_15635"/>
<proteinExistence type="predicted"/>
<protein>
    <recommendedName>
        <fullName evidence="7">Glycosyltransferase 2-like domain-containing protein</fullName>
    </recommendedName>
</protein>
<dbReference type="RefSeq" id="WP_051489636.1">
    <property type="nucleotide sequence ID" value="NZ_JALZ01000048.1"/>
</dbReference>
<dbReference type="SUPFAM" id="SSF53448">
    <property type="entry name" value="Nucleotide-diphospho-sugar transferases"/>
    <property type="match status" value="1"/>
</dbReference>
<dbReference type="GO" id="GO:0005886">
    <property type="term" value="C:plasma membrane"/>
    <property type="evidence" value="ECO:0007669"/>
    <property type="project" value="UniProtKB-SubCell"/>
</dbReference>
<keyword evidence="3" id="KW-0328">Glycosyltransferase</keyword>
<keyword evidence="2" id="KW-1003">Cell membrane</keyword>
<keyword evidence="4" id="KW-0808">Transferase</keyword>
<dbReference type="Pfam" id="PF00535">
    <property type="entry name" value="Glycos_transf_2"/>
    <property type="match status" value="1"/>
</dbReference>
<feature type="domain" description="Glycosyltransferase 2-like" evidence="7">
    <location>
        <begin position="10"/>
        <end position="163"/>
    </location>
</feature>
<dbReference type="Proteomes" id="UP000022447">
    <property type="component" value="Unassembled WGS sequence"/>
</dbReference>
<dbReference type="eggNOG" id="COG1216">
    <property type="taxonomic scope" value="Bacteria"/>
</dbReference>
<dbReference type="EMBL" id="JALZ01000048">
    <property type="protein sequence ID" value="ETX12855.1"/>
    <property type="molecule type" value="Genomic_DNA"/>
</dbReference>
<evidence type="ECO:0000256" key="3">
    <source>
        <dbReference type="ARBA" id="ARBA00022676"/>
    </source>
</evidence>
<dbReference type="Gene3D" id="3.90.550.10">
    <property type="entry name" value="Spore Coat Polysaccharide Biosynthesis Protein SpsA, Chain A"/>
    <property type="match status" value="1"/>
</dbReference>
<evidence type="ECO:0000259" key="7">
    <source>
        <dbReference type="Pfam" id="PF00535"/>
    </source>
</evidence>
<evidence type="ECO:0000256" key="5">
    <source>
        <dbReference type="ARBA" id="ARBA00023136"/>
    </source>
</evidence>
<dbReference type="AlphaFoldDB" id="X7EAG8"/>
<dbReference type="InterPro" id="IPR029044">
    <property type="entry name" value="Nucleotide-diphossugar_trans"/>
</dbReference>
<keyword evidence="9" id="KW-1185">Reference proteome</keyword>
<evidence type="ECO:0000313" key="9">
    <source>
        <dbReference type="Proteomes" id="UP000022447"/>
    </source>
</evidence>
<gene>
    <name evidence="8" type="ORF">OCH239_15635</name>
</gene>
<evidence type="ECO:0000256" key="2">
    <source>
        <dbReference type="ARBA" id="ARBA00022475"/>
    </source>
</evidence>
<dbReference type="GO" id="GO:0016757">
    <property type="term" value="F:glycosyltransferase activity"/>
    <property type="evidence" value="ECO:0007669"/>
    <property type="project" value="UniProtKB-KW"/>
</dbReference>
<evidence type="ECO:0000313" key="8">
    <source>
        <dbReference type="EMBL" id="ETX12855.1"/>
    </source>
</evidence>
<organism evidence="8 9">
    <name type="scientific">Roseivivax halodurans JCM 10272</name>
    <dbReference type="NCBI Taxonomy" id="1449350"/>
    <lineage>
        <taxon>Bacteria</taxon>
        <taxon>Pseudomonadati</taxon>
        <taxon>Pseudomonadota</taxon>
        <taxon>Alphaproteobacteria</taxon>
        <taxon>Rhodobacterales</taxon>
        <taxon>Roseobacteraceae</taxon>
        <taxon>Roseivivax</taxon>
    </lineage>
</organism>
<name>X7EAG8_9RHOB</name>
<keyword evidence="6" id="KW-0812">Transmembrane</keyword>
<accession>X7EAG8</accession>
<dbReference type="CDD" id="cd00761">
    <property type="entry name" value="Glyco_tranf_GTA_type"/>
    <property type="match status" value="1"/>
</dbReference>
<sequence>MADLSSLKLVVPAHQAAPHLPRCLSAARAAGFAPSDIIVVDDGSTDGTCEIARRFGARVMTGPRRGAAAARNDGARDAISRGADILVFVDADVVVDMRARDVIAEVLAQGTAIAAVFGAYDARPAARGAVSRFRNLLHRHVHLENAGPAGTFWTGLGAVRRGAFEAAGGFDPGQRMMEDVQFGMALARAGYVIALDPQLQGQHLKAWTLSGMIRCDLFDRAIPWSRLLVSEGAALPSGLNTSTSARLSVLCVATLVIALAASLAAPLAGGLIAVMAALVLIAANRSFLARLRREDSLGLAILAVPLLMVHYACGGAGYAWARMTPGPR</sequence>
<dbReference type="PANTHER" id="PTHR43646:SF2">
    <property type="entry name" value="GLYCOSYLTRANSFERASE 2-LIKE DOMAIN-CONTAINING PROTEIN"/>
    <property type="match status" value="1"/>
</dbReference>
<keyword evidence="6" id="KW-1133">Transmembrane helix</keyword>
<evidence type="ECO:0000256" key="6">
    <source>
        <dbReference type="SAM" id="Phobius"/>
    </source>
</evidence>
<reference evidence="8 9" key="1">
    <citation type="submission" date="2014-01" db="EMBL/GenBank/DDBJ databases">
        <title>Roseivivax halodurans JCM 10272 Genome Sequencing.</title>
        <authorList>
            <person name="Lai Q."/>
            <person name="Li G."/>
            <person name="Shao Z."/>
        </authorList>
    </citation>
    <scope>NUCLEOTIDE SEQUENCE [LARGE SCALE GENOMIC DNA]</scope>
    <source>
        <strain evidence="8 9">JCM 10272</strain>
    </source>
</reference>
<keyword evidence="5 6" id="KW-0472">Membrane</keyword>
<dbReference type="InterPro" id="IPR001173">
    <property type="entry name" value="Glyco_trans_2-like"/>
</dbReference>